<reference evidence="2 3" key="1">
    <citation type="submission" date="2023-12" db="EMBL/GenBank/DDBJ databases">
        <title>Amycolatopsis sp. V23-08.</title>
        <authorList>
            <person name="Somphong A."/>
        </authorList>
    </citation>
    <scope>NUCLEOTIDE SEQUENCE [LARGE SCALE GENOMIC DNA]</scope>
    <source>
        <strain evidence="2 3">V23-08</strain>
    </source>
</reference>
<evidence type="ECO:0000259" key="1">
    <source>
        <dbReference type="Pfam" id="PF01872"/>
    </source>
</evidence>
<dbReference type="Gene3D" id="3.40.430.10">
    <property type="entry name" value="Dihydrofolate Reductase, subunit A"/>
    <property type="match status" value="1"/>
</dbReference>
<dbReference type="InterPro" id="IPR002734">
    <property type="entry name" value="RibDG_C"/>
</dbReference>
<evidence type="ECO:0000313" key="2">
    <source>
        <dbReference type="EMBL" id="MEA5360116.1"/>
    </source>
</evidence>
<dbReference type="Proteomes" id="UP001304298">
    <property type="component" value="Unassembled WGS sequence"/>
</dbReference>
<evidence type="ECO:0000313" key="3">
    <source>
        <dbReference type="Proteomes" id="UP001304298"/>
    </source>
</evidence>
<dbReference type="EMBL" id="JAYFSI010000002">
    <property type="protein sequence ID" value="MEA5360116.1"/>
    <property type="molecule type" value="Genomic_DNA"/>
</dbReference>
<name>A0ABU5R1P5_9PSEU</name>
<accession>A0ABU5R1P5</accession>
<proteinExistence type="predicted"/>
<keyword evidence="3" id="KW-1185">Reference proteome</keyword>
<dbReference type="SUPFAM" id="SSF53597">
    <property type="entry name" value="Dihydrofolate reductase-like"/>
    <property type="match status" value="1"/>
</dbReference>
<dbReference type="RefSeq" id="WP_323325967.1">
    <property type="nucleotide sequence ID" value="NZ_JAYFSI010000002.1"/>
</dbReference>
<organism evidence="2 3">
    <name type="scientific">Amycolatopsis heterodermiae</name>
    <dbReference type="NCBI Taxonomy" id="3110235"/>
    <lineage>
        <taxon>Bacteria</taxon>
        <taxon>Bacillati</taxon>
        <taxon>Actinomycetota</taxon>
        <taxon>Actinomycetes</taxon>
        <taxon>Pseudonocardiales</taxon>
        <taxon>Pseudonocardiaceae</taxon>
        <taxon>Amycolatopsis</taxon>
    </lineage>
</organism>
<sequence length="183" mass="19794">MNDVIVIQFTTLDGVVEDPDGSGGTPDGGWAFRHGPEAVAGDKFKLGALLDTGVLLLGRGTWELFSKLWPTRTDDFSTRMNQAAKRVASRTLTDVGAWENSALLTGDLLDEVRRLREERDVVVIGSTSIVHALAGHGLVDEYRLLVFPVVLGTGRTWFTGPGDLHPVSVEPNGAAALLRYRTP</sequence>
<protein>
    <submittedName>
        <fullName evidence="2">Dihydrofolate reductase family protein</fullName>
    </submittedName>
</protein>
<gene>
    <name evidence="2" type="ORF">VA596_11260</name>
</gene>
<dbReference type="Pfam" id="PF01872">
    <property type="entry name" value="RibD_C"/>
    <property type="match status" value="1"/>
</dbReference>
<comment type="caution">
    <text evidence="2">The sequence shown here is derived from an EMBL/GenBank/DDBJ whole genome shotgun (WGS) entry which is preliminary data.</text>
</comment>
<feature type="domain" description="Bacterial bifunctional deaminase-reductase C-terminal" evidence="1">
    <location>
        <begin position="4"/>
        <end position="165"/>
    </location>
</feature>
<dbReference type="InterPro" id="IPR024072">
    <property type="entry name" value="DHFR-like_dom_sf"/>
</dbReference>